<accession>A0A0D0T177</accession>
<evidence type="ECO:0000256" key="1">
    <source>
        <dbReference type="RuleBase" id="RU365061"/>
    </source>
</evidence>
<dbReference type="Proteomes" id="UP000053392">
    <property type="component" value="Unassembled WGS sequence"/>
</dbReference>
<dbReference type="GO" id="GO:0000781">
    <property type="term" value="C:chromosome, telomeric region"/>
    <property type="evidence" value="ECO:0007669"/>
    <property type="project" value="UniProtKB-SubCell"/>
</dbReference>
<dbReference type="HOGENOM" id="CLU_1124475_0_0_1"/>
<keyword evidence="1" id="KW-0460">Magnesium</keyword>
<dbReference type="GO" id="GO:0007004">
    <property type="term" value="P:telomere maintenance via telomerase"/>
    <property type="evidence" value="ECO:0007669"/>
    <property type="project" value="TreeGrafter"/>
</dbReference>
<organism evidence="3 4">
    <name type="scientific">Cryptococcus deuterogattii Ram5</name>
    <dbReference type="NCBI Taxonomy" id="1296110"/>
    <lineage>
        <taxon>Eukaryota</taxon>
        <taxon>Fungi</taxon>
        <taxon>Dikarya</taxon>
        <taxon>Basidiomycota</taxon>
        <taxon>Agaricomycotina</taxon>
        <taxon>Tremellomycetes</taxon>
        <taxon>Tremellales</taxon>
        <taxon>Cryptococcaceae</taxon>
        <taxon>Cryptococcus</taxon>
        <taxon>Cryptococcus gattii species complex</taxon>
    </lineage>
</organism>
<dbReference type="InterPro" id="IPR003545">
    <property type="entry name" value="Telomerase_RT"/>
</dbReference>
<evidence type="ECO:0000313" key="3">
    <source>
        <dbReference type="EMBL" id="KIR39447.1"/>
    </source>
</evidence>
<dbReference type="GO" id="GO:0046872">
    <property type="term" value="F:metal ion binding"/>
    <property type="evidence" value="ECO:0007669"/>
    <property type="project" value="UniProtKB-KW"/>
</dbReference>
<dbReference type="AlphaFoldDB" id="A0A0D0T177"/>
<comment type="subcellular location">
    <subcellularLocation>
        <location evidence="1">Nucleus</location>
    </subcellularLocation>
    <subcellularLocation>
        <location evidence="1">Chromosome</location>
        <location evidence="1">Telomere</location>
    </subcellularLocation>
</comment>
<feature type="compositionally biased region" description="Polar residues" evidence="2">
    <location>
        <begin position="102"/>
        <end position="117"/>
    </location>
</feature>
<keyword evidence="1" id="KW-0158">Chromosome</keyword>
<comment type="function">
    <text evidence="1">Telomerase is a ribonucleoprotein enzyme essential for the replication of chromosome termini in most eukaryotes. It elongates telomeres. It is a reverse transcriptase that adds simple sequence repeats to chromosome ends by copying a template sequence within the RNA component of the enzyme.</text>
</comment>
<keyword evidence="1" id="KW-0695">RNA-directed DNA polymerase</keyword>
<keyword evidence="4" id="KW-1185">Reference proteome</keyword>
<dbReference type="GO" id="GO:0003720">
    <property type="term" value="F:telomerase activity"/>
    <property type="evidence" value="ECO:0007669"/>
    <property type="project" value="InterPro"/>
</dbReference>
<name>A0A0D0T177_9TREE</name>
<dbReference type="GO" id="GO:0070034">
    <property type="term" value="F:telomerase RNA binding"/>
    <property type="evidence" value="ECO:0007669"/>
    <property type="project" value="TreeGrafter"/>
</dbReference>
<feature type="region of interest" description="Disordered" evidence="2">
    <location>
        <begin position="92"/>
        <end position="117"/>
    </location>
</feature>
<sequence>MRSQSAYLTSVPATPTFCGSVCFMGAPTGIRKVYCLMVFRPLLVDSNKDISAFTTENVPKRLEGMIGIAREIIVRHNRLDYEEIMKHCLESSKTPPPYTEESAWTATPTQSNNQALPSSAIRRERSTVANIAMYEENSRNPLIPKTHRQVCYRQNKVEAARRGVLGVSTARLIPKPTGFRPIVNLGRKIEMPDTTNSKRKSWSANQILGNVHKVLASEKAAFDSIKQDKMLKILEDILRQCSPAAGP</sequence>
<dbReference type="GO" id="GO:0042162">
    <property type="term" value="F:telomeric DNA binding"/>
    <property type="evidence" value="ECO:0007669"/>
    <property type="project" value="TreeGrafter"/>
</dbReference>
<dbReference type="EC" id="2.7.7.49" evidence="1"/>
<keyword evidence="1" id="KW-0548">Nucleotidyltransferase</keyword>
<reference evidence="3 4" key="1">
    <citation type="submission" date="2015-01" db="EMBL/GenBank/DDBJ databases">
        <title>The Genome Sequence of Cryptococcus gattii Ram5.</title>
        <authorList>
            <consortium name="The Broad Institute Genomics Platform"/>
            <person name="Cuomo C."/>
            <person name="Litvintseva A."/>
            <person name="Chen Y."/>
            <person name="Heitman J."/>
            <person name="Sun S."/>
            <person name="Springer D."/>
            <person name="Dromer F."/>
            <person name="Young S."/>
            <person name="Zeng Q."/>
            <person name="Gargeya S."/>
            <person name="Abouelleil A."/>
            <person name="Alvarado L."/>
            <person name="Chapman S.B."/>
            <person name="Gainer-Dewar J."/>
            <person name="Goldberg J."/>
            <person name="Griggs A."/>
            <person name="Gujja S."/>
            <person name="Hansen M."/>
            <person name="Howarth C."/>
            <person name="Imamovic A."/>
            <person name="Larimer J."/>
            <person name="Murphy C."/>
            <person name="Naylor J."/>
            <person name="Pearson M."/>
            <person name="Priest M."/>
            <person name="Roberts A."/>
            <person name="Saif S."/>
            <person name="Shea T."/>
            <person name="Sykes S."/>
            <person name="Wortman J."/>
            <person name="Nusbaum C."/>
            <person name="Birren B."/>
        </authorList>
    </citation>
    <scope>NUCLEOTIDE SEQUENCE [LARGE SCALE GENOMIC DNA]</scope>
    <source>
        <strain evidence="3 4">Ram5</strain>
    </source>
</reference>
<comment type="similarity">
    <text evidence="1">Belongs to the reverse transcriptase family. Telomerase subfamily.</text>
</comment>
<dbReference type="OrthoDB" id="289721at2759"/>
<dbReference type="PANTHER" id="PTHR12066:SF0">
    <property type="entry name" value="TELOMERASE REVERSE TRANSCRIPTASE"/>
    <property type="match status" value="1"/>
</dbReference>
<keyword evidence="1" id="KW-0808">Transferase</keyword>
<gene>
    <name evidence="3" type="ORF">I313_04468</name>
</gene>
<comment type="catalytic activity">
    <reaction evidence="1">
        <text>DNA(n) + a 2'-deoxyribonucleoside 5'-triphosphate = DNA(n+1) + diphosphate</text>
        <dbReference type="Rhea" id="RHEA:22508"/>
        <dbReference type="Rhea" id="RHEA-COMP:17339"/>
        <dbReference type="Rhea" id="RHEA-COMP:17340"/>
        <dbReference type="ChEBI" id="CHEBI:33019"/>
        <dbReference type="ChEBI" id="CHEBI:61560"/>
        <dbReference type="ChEBI" id="CHEBI:173112"/>
        <dbReference type="EC" id="2.7.7.49"/>
    </reaction>
</comment>
<dbReference type="GO" id="GO:0000333">
    <property type="term" value="C:telomerase catalytic core complex"/>
    <property type="evidence" value="ECO:0007669"/>
    <property type="project" value="TreeGrafter"/>
</dbReference>
<keyword evidence="1" id="KW-0479">Metal-binding</keyword>
<protein>
    <recommendedName>
        <fullName evidence="1">Telomerase reverse transcriptase</fullName>
        <ecNumber evidence="1">2.7.7.49</ecNumber>
    </recommendedName>
    <alternativeName>
        <fullName evidence="1">Telomerase catalytic subunit</fullName>
    </alternativeName>
</protein>
<evidence type="ECO:0000256" key="2">
    <source>
        <dbReference type="SAM" id="MobiDB-lite"/>
    </source>
</evidence>
<evidence type="ECO:0000313" key="4">
    <source>
        <dbReference type="Proteomes" id="UP000053392"/>
    </source>
</evidence>
<keyword evidence="1" id="KW-0779">Telomere</keyword>
<proteinExistence type="inferred from homology"/>
<dbReference type="PANTHER" id="PTHR12066">
    <property type="entry name" value="TELOMERASE REVERSE TRANSCRIPTASE"/>
    <property type="match status" value="1"/>
</dbReference>
<dbReference type="EMBL" id="KN847906">
    <property type="protein sequence ID" value="KIR39447.1"/>
    <property type="molecule type" value="Genomic_DNA"/>
</dbReference>
<keyword evidence="1" id="KW-0539">Nucleus</keyword>